<dbReference type="SUPFAM" id="SSF52540">
    <property type="entry name" value="P-loop containing nucleoside triphosphate hydrolases"/>
    <property type="match status" value="1"/>
</dbReference>
<dbReference type="SUPFAM" id="SSF46894">
    <property type="entry name" value="C-terminal effector domain of the bipartite response regulators"/>
    <property type="match status" value="1"/>
</dbReference>
<keyword evidence="3" id="KW-1185">Reference proteome</keyword>
<dbReference type="AlphaFoldDB" id="A0A7W3LX42"/>
<dbReference type="GO" id="GO:0003677">
    <property type="term" value="F:DNA binding"/>
    <property type="evidence" value="ECO:0007669"/>
    <property type="project" value="InterPro"/>
</dbReference>
<dbReference type="PRINTS" id="PR00038">
    <property type="entry name" value="HTHLUXR"/>
</dbReference>
<dbReference type="RefSeq" id="WP_182847873.1">
    <property type="nucleotide sequence ID" value="NZ_BAAALP010000026.1"/>
</dbReference>
<dbReference type="PANTHER" id="PTHR47691">
    <property type="entry name" value="REGULATOR-RELATED"/>
    <property type="match status" value="1"/>
</dbReference>
<proteinExistence type="predicted"/>
<comment type="caution">
    <text evidence="2">The sequence shown here is derived from an EMBL/GenBank/DDBJ whole genome shotgun (WGS) entry which is preliminary data.</text>
</comment>
<dbReference type="PROSITE" id="PS50043">
    <property type="entry name" value="HTH_LUXR_2"/>
    <property type="match status" value="1"/>
</dbReference>
<reference evidence="2 3" key="1">
    <citation type="submission" date="2020-08" db="EMBL/GenBank/DDBJ databases">
        <title>Genomic Encyclopedia of Type Strains, Phase IV (KMG-IV): sequencing the most valuable type-strain genomes for metagenomic binning, comparative biology and taxonomic classification.</title>
        <authorList>
            <person name="Goeker M."/>
        </authorList>
    </citation>
    <scope>NUCLEOTIDE SEQUENCE [LARGE SCALE GENOMIC DNA]</scope>
    <source>
        <strain evidence="2 3">DSM 44197</strain>
    </source>
</reference>
<dbReference type="InterPro" id="IPR049945">
    <property type="entry name" value="AAA_22"/>
</dbReference>
<name>A0A7W3LX42_ACTNM</name>
<sequence>MTALAERTRGGNLPAEVTRFVGRRAELAEARRVLARSRLLTLTGVGGVGKTRLAVRLAADLHRSFADGAWLVELSALREPQLLPRTVADALHLPGQSAGSQVERLADHLSDKELLLVLDTCEHLIEDCARLAEVLLRTAPRLRILATSREPLDVMGEHNLVIPPLPVPCPDAGPAPDGDADEGDAVTLFADRAEAMAGFVLTPENRPAVTRLCHRLDGIPLAIELAAVRLRSMSVERLLARVDDRFRLLGTARAAQDRHRTLRAAIEWSHELCTPEERLLWARLSVFPGDFDLAAAEAVCAGPGLDAMELMDVLGRLVEKSIVLCERGAAGDGGSADDRYRMLDTIREYGAERLAELPDAAGLRRRHRDHYLDLAEQSRAAALYGDQVGWLTRLRAENANLRVALEYSLSEPGEQAAGLHLTMTLQHYWMCLGLFGEARRWHERAREAAAVAEGGPGAGPEAAWPEAARLDCFAAMIAVQQGEAEQARTLVAAALDAADPDLRAHAVHVLGLIALFEGDLPGAQRRLEEARAAFDAHGYRDPLALLTGPHLSTVLLLQSKDDEALALAEETVRRGQATGEQWNHSFALYARGAALWWLNRHREAVADLRACLKIKERLGDQLGITLALDLLTPDPVVRGDHEQAAMLLGATERMWRALGASLQYGPHYMERRAMSEKALRKRMPEDRFLAAKRRGTEMSIAEAIALARGAPPAPIPRHAREPLNLRERQVAALAGEGLSNRAIADRLGLGKRTVDAHVAHILTKLGLSSRAEIVAWASESPDGSVPR</sequence>
<dbReference type="Proteomes" id="UP000572680">
    <property type="component" value="Unassembled WGS sequence"/>
</dbReference>
<keyword evidence="2" id="KW-0723">Serine/threonine-protein kinase</keyword>
<dbReference type="GO" id="GO:0004674">
    <property type="term" value="F:protein serine/threonine kinase activity"/>
    <property type="evidence" value="ECO:0007669"/>
    <property type="project" value="UniProtKB-KW"/>
</dbReference>
<dbReference type="PROSITE" id="PS00622">
    <property type="entry name" value="HTH_LUXR_1"/>
    <property type="match status" value="1"/>
</dbReference>
<dbReference type="InterPro" id="IPR036388">
    <property type="entry name" value="WH-like_DNA-bd_sf"/>
</dbReference>
<dbReference type="Pfam" id="PF00196">
    <property type="entry name" value="GerE"/>
    <property type="match status" value="1"/>
</dbReference>
<dbReference type="GO" id="GO:0006355">
    <property type="term" value="P:regulation of DNA-templated transcription"/>
    <property type="evidence" value="ECO:0007669"/>
    <property type="project" value="InterPro"/>
</dbReference>
<evidence type="ECO:0000259" key="1">
    <source>
        <dbReference type="PROSITE" id="PS50043"/>
    </source>
</evidence>
<organism evidence="2 3">
    <name type="scientific">Actinomadura namibiensis</name>
    <dbReference type="NCBI Taxonomy" id="182080"/>
    <lineage>
        <taxon>Bacteria</taxon>
        <taxon>Bacillati</taxon>
        <taxon>Actinomycetota</taxon>
        <taxon>Actinomycetes</taxon>
        <taxon>Streptosporangiales</taxon>
        <taxon>Thermomonosporaceae</taxon>
        <taxon>Actinomadura</taxon>
    </lineage>
</organism>
<dbReference type="InterPro" id="IPR027417">
    <property type="entry name" value="P-loop_NTPase"/>
</dbReference>
<gene>
    <name evidence="2" type="ORF">HNR61_007618</name>
</gene>
<evidence type="ECO:0000313" key="3">
    <source>
        <dbReference type="Proteomes" id="UP000572680"/>
    </source>
</evidence>
<dbReference type="InterPro" id="IPR016032">
    <property type="entry name" value="Sig_transdc_resp-reg_C-effctor"/>
</dbReference>
<dbReference type="EC" id="2.7.11.1" evidence="2"/>
<dbReference type="GO" id="GO:0016887">
    <property type="term" value="F:ATP hydrolysis activity"/>
    <property type="evidence" value="ECO:0007669"/>
    <property type="project" value="InterPro"/>
</dbReference>
<dbReference type="InterPro" id="IPR000792">
    <property type="entry name" value="Tscrpt_reg_LuxR_C"/>
</dbReference>
<dbReference type="PANTHER" id="PTHR47691:SF3">
    <property type="entry name" value="HTH-TYPE TRANSCRIPTIONAL REGULATOR RV0890C-RELATED"/>
    <property type="match status" value="1"/>
</dbReference>
<dbReference type="CDD" id="cd06170">
    <property type="entry name" value="LuxR_C_like"/>
    <property type="match status" value="1"/>
</dbReference>
<dbReference type="Gene3D" id="1.10.10.10">
    <property type="entry name" value="Winged helix-like DNA-binding domain superfamily/Winged helix DNA-binding domain"/>
    <property type="match status" value="1"/>
</dbReference>
<dbReference type="SMART" id="SM00421">
    <property type="entry name" value="HTH_LUXR"/>
    <property type="match status" value="1"/>
</dbReference>
<dbReference type="SUPFAM" id="SSF48452">
    <property type="entry name" value="TPR-like"/>
    <property type="match status" value="1"/>
</dbReference>
<protein>
    <submittedName>
        <fullName evidence="2">Non-specific serine/threonine protein kinase</fullName>
        <ecNumber evidence="2">2.7.11.1</ecNumber>
    </submittedName>
</protein>
<dbReference type="Gene3D" id="1.25.40.10">
    <property type="entry name" value="Tetratricopeptide repeat domain"/>
    <property type="match status" value="1"/>
</dbReference>
<feature type="domain" description="HTH luxR-type" evidence="1">
    <location>
        <begin position="716"/>
        <end position="781"/>
    </location>
</feature>
<keyword evidence="2" id="KW-0418">Kinase</keyword>
<dbReference type="Gene3D" id="3.40.50.300">
    <property type="entry name" value="P-loop containing nucleotide triphosphate hydrolases"/>
    <property type="match status" value="1"/>
</dbReference>
<dbReference type="EMBL" id="JACJIA010000013">
    <property type="protein sequence ID" value="MBA8955936.1"/>
    <property type="molecule type" value="Genomic_DNA"/>
</dbReference>
<dbReference type="Pfam" id="PF13401">
    <property type="entry name" value="AAA_22"/>
    <property type="match status" value="1"/>
</dbReference>
<keyword evidence="2" id="KW-0808">Transferase</keyword>
<dbReference type="InterPro" id="IPR011990">
    <property type="entry name" value="TPR-like_helical_dom_sf"/>
</dbReference>
<evidence type="ECO:0000313" key="2">
    <source>
        <dbReference type="EMBL" id="MBA8955936.1"/>
    </source>
</evidence>
<accession>A0A7W3LX42</accession>
<dbReference type="PRINTS" id="PR00364">
    <property type="entry name" value="DISEASERSIST"/>
</dbReference>